<dbReference type="GO" id="GO:0003824">
    <property type="term" value="F:catalytic activity"/>
    <property type="evidence" value="ECO:0007669"/>
    <property type="project" value="InterPro"/>
</dbReference>
<dbReference type="Pfam" id="PF03372">
    <property type="entry name" value="Exo_endo_phos"/>
    <property type="match status" value="1"/>
</dbReference>
<proteinExistence type="predicted"/>
<feature type="domain" description="Reverse transcriptase" evidence="1">
    <location>
        <begin position="530"/>
        <end position="627"/>
    </location>
</feature>
<dbReference type="InterPro" id="IPR005135">
    <property type="entry name" value="Endo/exonuclease/phosphatase"/>
</dbReference>
<dbReference type="Pfam" id="PF00078">
    <property type="entry name" value="RVT_1"/>
    <property type="match status" value="1"/>
</dbReference>
<dbReference type="SUPFAM" id="SSF56219">
    <property type="entry name" value="DNase I-like"/>
    <property type="match status" value="1"/>
</dbReference>
<keyword evidence="3" id="KW-1185">Reference proteome</keyword>
<evidence type="ECO:0000259" key="2">
    <source>
        <dbReference type="Pfam" id="PF03372"/>
    </source>
</evidence>
<dbReference type="AlphaFoldDB" id="A0A7E6F065"/>
<dbReference type="InterPro" id="IPR036691">
    <property type="entry name" value="Endo/exonu/phosph_ase_sf"/>
</dbReference>
<evidence type="ECO:0000259" key="1">
    <source>
        <dbReference type="Pfam" id="PF00078"/>
    </source>
</evidence>
<dbReference type="Proteomes" id="UP000515154">
    <property type="component" value="Linkage group LG8"/>
</dbReference>
<evidence type="ECO:0000313" key="4">
    <source>
        <dbReference type="RefSeq" id="XP_036361054.1"/>
    </source>
</evidence>
<gene>
    <name evidence="4" type="primary">LOC115214847</name>
</gene>
<dbReference type="PANTHER" id="PTHR19446">
    <property type="entry name" value="REVERSE TRANSCRIPTASES"/>
    <property type="match status" value="1"/>
</dbReference>
<reference evidence="4" key="1">
    <citation type="submission" date="2025-08" db="UniProtKB">
        <authorList>
            <consortium name="RefSeq"/>
        </authorList>
    </citation>
    <scope>IDENTIFICATION</scope>
</reference>
<organism evidence="3 4">
    <name type="scientific">Octopus sinensis</name>
    <name type="common">East Asian common octopus</name>
    <dbReference type="NCBI Taxonomy" id="2607531"/>
    <lineage>
        <taxon>Eukaryota</taxon>
        <taxon>Metazoa</taxon>
        <taxon>Spiralia</taxon>
        <taxon>Lophotrochozoa</taxon>
        <taxon>Mollusca</taxon>
        <taxon>Cephalopoda</taxon>
        <taxon>Coleoidea</taxon>
        <taxon>Octopodiformes</taxon>
        <taxon>Octopoda</taxon>
        <taxon>Incirrata</taxon>
        <taxon>Octopodidae</taxon>
        <taxon>Octopus</taxon>
    </lineage>
</organism>
<dbReference type="Gene3D" id="3.60.10.10">
    <property type="entry name" value="Endonuclease/exonuclease/phosphatase"/>
    <property type="match status" value="1"/>
</dbReference>
<feature type="domain" description="Endonuclease/exonuclease/phosphatase" evidence="2">
    <location>
        <begin position="31"/>
        <end position="262"/>
    </location>
</feature>
<dbReference type="InterPro" id="IPR000477">
    <property type="entry name" value="RT_dom"/>
</dbReference>
<dbReference type="InterPro" id="IPR043502">
    <property type="entry name" value="DNA/RNA_pol_sf"/>
</dbReference>
<dbReference type="CDD" id="cd09076">
    <property type="entry name" value="L1-EN"/>
    <property type="match status" value="1"/>
</dbReference>
<dbReference type="SUPFAM" id="SSF56672">
    <property type="entry name" value="DNA/RNA polymerases"/>
    <property type="match status" value="1"/>
</dbReference>
<accession>A0A7E6F065</accession>
<dbReference type="RefSeq" id="XP_036361054.1">
    <property type="nucleotide sequence ID" value="XM_036505161.1"/>
</dbReference>
<dbReference type="KEGG" id="osn:115214847"/>
<protein>
    <submittedName>
        <fullName evidence="4">Uncharacterized protein LOC115214847</fullName>
    </submittedName>
</protein>
<sequence>MTAECNSSDERLLRITGSRRPSWNRTKLVICTYNCRSMAEWQELNHLMEERKKIRCDVLGLCETRWKKEASIRWQDRCIVRLGRAEGARSVGGIGFIVSKEWASRVASCHFISSRIGVLNVNLSEKATLKIVQTYAPTSASDDDEVEEFYRQQDKGLAMKSTYTVVMGDFNAKVGHGRQGEEYVGRFGMGERNERGERLATMAEARQLYIENSLFRKRERKRWTWISPNSKHRSEIDYILVDKRRILHDVFVVTPFNTGSDHRLVRARVVIDEKREKMALYLASKGKRVRVYNEAKLQEAIMQEDWCQGDDIDDDYNSLIGKLKECLRKAKGVCPKEKKGRISEETTKLLEKRKNMKRTIEDHLEYSILSRVIRQQLKKDFEAYRMEKLLKAAEEKKSLKKCKRDMVLYRSEVTALKNTDGIPVNEKSEIEKVCEDFYTKLFKSTRNVQPLPPLQQEEHVPPILVSEVERAIGSMKNGKAPGKDGIPSEVLKSDREQLWKILAERFTHYLDEGRIPSHWKESNTILLYKKGDREDLKNYRPICLLSHVYKLFTKIILNRLSRRLDEQPREQAGLRKNYSTMDHIFTLTQLLERANEYKLPLGVAFIDYEKAFDSVETNAVLNSLQRVYQMSPIRSNKVVLSESCQTFSTMVRLVSA</sequence>
<name>A0A7E6F065_9MOLL</name>
<dbReference type="CDD" id="cd01650">
    <property type="entry name" value="RT_nLTR_like"/>
    <property type="match status" value="1"/>
</dbReference>
<evidence type="ECO:0000313" key="3">
    <source>
        <dbReference type="Proteomes" id="UP000515154"/>
    </source>
</evidence>